<protein>
    <recommendedName>
        <fullName evidence="9">Casein kinase I isoform alpha</fullName>
        <ecNumber evidence="2">2.7.11.1</ecNumber>
    </recommendedName>
    <alternativeName>
        <fullName evidence="10">CK1</fullName>
    </alternativeName>
</protein>
<accession>A0ABD2X922</accession>
<name>A0ABD2X922_9HYME</name>
<dbReference type="Gene3D" id="1.10.510.10">
    <property type="entry name" value="Transferase(Phosphotransferase) domain 1"/>
    <property type="match status" value="1"/>
</dbReference>
<dbReference type="AlphaFoldDB" id="A0ABD2X922"/>
<comment type="similarity">
    <text evidence="1">Belongs to the protein kinase superfamily. CK1 Ser/Thr protein kinase family. Casein kinase I subfamily.</text>
</comment>
<dbReference type="CDD" id="cd14128">
    <property type="entry name" value="STKc_CK1_alpha"/>
    <property type="match status" value="1"/>
</dbReference>
<feature type="binding site" evidence="11">
    <location>
        <position position="47"/>
    </location>
    <ligand>
        <name>ATP</name>
        <dbReference type="ChEBI" id="CHEBI:30616"/>
    </ligand>
</feature>
<evidence type="ECO:0000256" key="11">
    <source>
        <dbReference type="PROSITE-ProRule" id="PRU10141"/>
    </source>
</evidence>
<dbReference type="SUPFAM" id="SSF56112">
    <property type="entry name" value="Protein kinase-like (PK-like)"/>
    <property type="match status" value="1"/>
</dbReference>
<dbReference type="PROSITE" id="PS00108">
    <property type="entry name" value="PROTEIN_KINASE_ST"/>
    <property type="match status" value="1"/>
</dbReference>
<dbReference type="GO" id="GO:0005524">
    <property type="term" value="F:ATP binding"/>
    <property type="evidence" value="ECO:0007669"/>
    <property type="project" value="UniProtKB-UniRule"/>
</dbReference>
<organism evidence="15 16">
    <name type="scientific">Trichogramma kaykai</name>
    <dbReference type="NCBI Taxonomy" id="54128"/>
    <lineage>
        <taxon>Eukaryota</taxon>
        <taxon>Metazoa</taxon>
        <taxon>Ecdysozoa</taxon>
        <taxon>Arthropoda</taxon>
        <taxon>Hexapoda</taxon>
        <taxon>Insecta</taxon>
        <taxon>Pterygota</taxon>
        <taxon>Neoptera</taxon>
        <taxon>Endopterygota</taxon>
        <taxon>Hymenoptera</taxon>
        <taxon>Apocrita</taxon>
        <taxon>Proctotrupomorpha</taxon>
        <taxon>Chalcidoidea</taxon>
        <taxon>Trichogrammatidae</taxon>
        <taxon>Trichogramma</taxon>
    </lineage>
</organism>
<reference evidence="15 16" key="1">
    <citation type="journal article" date="2024" name="bioRxiv">
        <title>A reference genome for Trichogramma kaykai: A tiny desert-dwelling parasitoid wasp with competing sex-ratio distorters.</title>
        <authorList>
            <person name="Culotta J."/>
            <person name="Lindsey A.R."/>
        </authorList>
    </citation>
    <scope>NUCLEOTIDE SEQUENCE [LARGE SCALE GENOMIC DNA]</scope>
    <source>
        <strain evidence="15 16">KSX58</strain>
    </source>
</reference>
<keyword evidence="5 11" id="KW-0547">Nucleotide-binding</keyword>
<dbReference type="InterPro" id="IPR000719">
    <property type="entry name" value="Prot_kinase_dom"/>
</dbReference>
<proteinExistence type="inferred from homology"/>
<evidence type="ECO:0000256" key="3">
    <source>
        <dbReference type="ARBA" id="ARBA00022527"/>
    </source>
</evidence>
<evidence type="ECO:0000256" key="1">
    <source>
        <dbReference type="ARBA" id="ARBA00005926"/>
    </source>
</evidence>
<dbReference type="FunFam" id="3.30.200.20:FF:000538">
    <property type="entry name" value="Putative Casein kinase I"/>
    <property type="match status" value="1"/>
</dbReference>
<dbReference type="Pfam" id="PF00069">
    <property type="entry name" value="Pkinase"/>
    <property type="match status" value="1"/>
</dbReference>
<dbReference type="EC" id="2.7.11.1" evidence="2"/>
<keyword evidence="6" id="KW-0418">Kinase</keyword>
<dbReference type="PROSITE" id="PS00107">
    <property type="entry name" value="PROTEIN_KINASE_ATP"/>
    <property type="match status" value="1"/>
</dbReference>
<evidence type="ECO:0000256" key="9">
    <source>
        <dbReference type="ARBA" id="ARBA00071374"/>
    </source>
</evidence>
<dbReference type="SMART" id="SM00220">
    <property type="entry name" value="S_TKc"/>
    <property type="match status" value="1"/>
</dbReference>
<dbReference type="FunFam" id="1.10.510.10:FF:000120">
    <property type="entry name" value="Casein kinase I isoform alpha"/>
    <property type="match status" value="1"/>
</dbReference>
<evidence type="ECO:0000256" key="6">
    <source>
        <dbReference type="ARBA" id="ARBA00022777"/>
    </source>
</evidence>
<feature type="domain" description="Protein kinase" evidence="14">
    <location>
        <begin position="18"/>
        <end position="286"/>
    </location>
</feature>
<evidence type="ECO:0000256" key="2">
    <source>
        <dbReference type="ARBA" id="ARBA00012513"/>
    </source>
</evidence>
<dbReference type="EMBL" id="JBJJXI010000043">
    <property type="protein sequence ID" value="KAL3401888.1"/>
    <property type="molecule type" value="Genomic_DNA"/>
</dbReference>
<evidence type="ECO:0000256" key="7">
    <source>
        <dbReference type="ARBA" id="ARBA00022840"/>
    </source>
</evidence>
<comment type="caution">
    <text evidence="15">The sequence shown here is derived from an EMBL/GenBank/DDBJ whole genome shotgun (WGS) entry which is preliminary data.</text>
</comment>
<evidence type="ECO:0000256" key="10">
    <source>
        <dbReference type="ARBA" id="ARBA00082669"/>
    </source>
</evidence>
<dbReference type="InterPro" id="IPR008271">
    <property type="entry name" value="Ser/Thr_kinase_AS"/>
</dbReference>
<gene>
    <name evidence="15" type="ORF">TKK_005233</name>
</gene>
<dbReference type="PANTHER" id="PTHR11909">
    <property type="entry name" value="CASEIN KINASE-RELATED"/>
    <property type="match status" value="1"/>
</dbReference>
<dbReference type="InterPro" id="IPR011009">
    <property type="entry name" value="Kinase-like_dom_sf"/>
</dbReference>
<keyword evidence="4" id="KW-0808">Transferase</keyword>
<dbReference type="InterPro" id="IPR017441">
    <property type="entry name" value="Protein_kinase_ATP_BS"/>
</dbReference>
<feature type="compositionally biased region" description="Low complexity" evidence="13">
    <location>
        <begin position="322"/>
        <end position="348"/>
    </location>
</feature>
<sequence>MSIIGIVNKTEFIVGGKYRLMRKIGSGSFGDIYLGINVSNGEEVAIKLENVRARHPQLMYESKLYKILHGGVGIPHIRWYGVEREFNVLVMDLLGPSLEDLFTYCSRKFTIKTVLMLADQMIGRIEFVHCKHFIHRDIKPDNFLMGIGRHCNKLFLIDFGLAKKFRDSRTRMHISYREDKNLTGTARYASINAHLGIEQSRRDDMESLGYVLMYFNRGSLPWQGLKAATKKQKYEKISEKKMSTPVEVLCKGFPAEFSMYLNYCRGLRFEEGPDYMYLRQLFRILFRTLNYQYDYTFDWTMLKQKVAVNINNGLGAATPGPGQSQLTQGQGAGQSQAPAQAAAQSGKGNQVAKLNEKPSAHVRVVDWIEAADNLEVKPEYSLNITK</sequence>
<dbReference type="Proteomes" id="UP001627154">
    <property type="component" value="Unassembled WGS sequence"/>
</dbReference>
<evidence type="ECO:0000259" key="14">
    <source>
        <dbReference type="PROSITE" id="PS50011"/>
    </source>
</evidence>
<evidence type="ECO:0000256" key="12">
    <source>
        <dbReference type="RuleBase" id="RU000304"/>
    </source>
</evidence>
<evidence type="ECO:0000256" key="5">
    <source>
        <dbReference type="ARBA" id="ARBA00022741"/>
    </source>
</evidence>
<evidence type="ECO:0000313" key="15">
    <source>
        <dbReference type="EMBL" id="KAL3401888.1"/>
    </source>
</evidence>
<dbReference type="GO" id="GO:0004674">
    <property type="term" value="F:protein serine/threonine kinase activity"/>
    <property type="evidence" value="ECO:0007669"/>
    <property type="project" value="UniProtKB-KW"/>
</dbReference>
<evidence type="ECO:0000256" key="13">
    <source>
        <dbReference type="SAM" id="MobiDB-lite"/>
    </source>
</evidence>
<comment type="catalytic activity">
    <reaction evidence="8">
        <text>L-threonyl-[protein] + ATP = O-phospho-L-threonyl-[protein] + ADP + H(+)</text>
        <dbReference type="Rhea" id="RHEA:46608"/>
        <dbReference type="Rhea" id="RHEA-COMP:11060"/>
        <dbReference type="Rhea" id="RHEA-COMP:11605"/>
        <dbReference type="ChEBI" id="CHEBI:15378"/>
        <dbReference type="ChEBI" id="CHEBI:30013"/>
        <dbReference type="ChEBI" id="CHEBI:30616"/>
        <dbReference type="ChEBI" id="CHEBI:61977"/>
        <dbReference type="ChEBI" id="CHEBI:456216"/>
        <dbReference type="EC" id="2.7.11.1"/>
    </reaction>
</comment>
<evidence type="ECO:0000256" key="4">
    <source>
        <dbReference type="ARBA" id="ARBA00022679"/>
    </source>
</evidence>
<keyword evidence="7 11" id="KW-0067">ATP-binding</keyword>
<dbReference type="InterPro" id="IPR050235">
    <property type="entry name" value="CK1_Ser-Thr_kinase"/>
</dbReference>
<dbReference type="GO" id="GO:0005737">
    <property type="term" value="C:cytoplasm"/>
    <property type="evidence" value="ECO:0007669"/>
    <property type="project" value="UniProtKB-ARBA"/>
</dbReference>
<evidence type="ECO:0000313" key="16">
    <source>
        <dbReference type="Proteomes" id="UP001627154"/>
    </source>
</evidence>
<evidence type="ECO:0000256" key="8">
    <source>
        <dbReference type="ARBA" id="ARBA00047899"/>
    </source>
</evidence>
<dbReference type="PROSITE" id="PS50011">
    <property type="entry name" value="PROTEIN_KINASE_DOM"/>
    <property type="match status" value="1"/>
</dbReference>
<keyword evidence="3 12" id="KW-0723">Serine/threonine-protein kinase</keyword>
<feature type="region of interest" description="Disordered" evidence="13">
    <location>
        <begin position="319"/>
        <end position="354"/>
    </location>
</feature>
<keyword evidence="16" id="KW-1185">Reference proteome</keyword>